<dbReference type="EMBL" id="CADCXU010034682">
    <property type="protein sequence ID" value="CAB0019899.1"/>
    <property type="molecule type" value="Genomic_DNA"/>
</dbReference>
<dbReference type="Proteomes" id="UP000479000">
    <property type="component" value="Unassembled WGS sequence"/>
</dbReference>
<protein>
    <submittedName>
        <fullName evidence="2">Uncharacterized protein</fullName>
    </submittedName>
</protein>
<feature type="transmembrane region" description="Helical" evidence="1">
    <location>
        <begin position="84"/>
        <end position="108"/>
    </location>
</feature>
<evidence type="ECO:0000313" key="3">
    <source>
        <dbReference type="Proteomes" id="UP000479000"/>
    </source>
</evidence>
<feature type="transmembrane region" description="Helical" evidence="1">
    <location>
        <begin position="120"/>
        <end position="143"/>
    </location>
</feature>
<dbReference type="PANTHER" id="PTHR35270:SF2">
    <property type="entry name" value="FUSELESS, ISOFORM A"/>
    <property type="match status" value="1"/>
</dbReference>
<evidence type="ECO:0000256" key="1">
    <source>
        <dbReference type="SAM" id="Phobius"/>
    </source>
</evidence>
<sequence length="258" mass="30331">MAKHLDHSRRIFRFLRHSRRHSCGPDDFRSRMRHEKPYRASLFRRRRSRPSGRLQFQDRVRCSDESQLSVHLGVGRFLRMLTTAFLTILDIFVSCFVLSPLVITYWLVTWEYMQRKIDWFPLWWTLIVSWAIQVAATCVRHYLYSVNAKFTGWTHKFFSRVYIYLLSIVGIASWRSQWVICDIYFDTDATLIALAVSLVPFALFIGSVNNLLSIPYSVGVDHHRAGLYNYTTVFNINVSTKMVILATRYCNMVHGTVT</sequence>
<name>A0A6H5HQN0_9HEMI</name>
<dbReference type="AlphaFoldDB" id="A0A6H5HQN0"/>
<dbReference type="Pfam" id="PF15993">
    <property type="entry name" value="Fuseless"/>
    <property type="match status" value="1"/>
</dbReference>
<gene>
    <name evidence="2" type="ORF">NTEN_LOCUS23540</name>
</gene>
<feature type="transmembrane region" description="Helical" evidence="1">
    <location>
        <begin position="191"/>
        <end position="212"/>
    </location>
</feature>
<dbReference type="InterPro" id="IPR032751">
    <property type="entry name" value="Fuseless"/>
</dbReference>
<keyword evidence="1" id="KW-1133">Transmembrane helix</keyword>
<reference evidence="2 3" key="1">
    <citation type="submission" date="2020-02" db="EMBL/GenBank/DDBJ databases">
        <authorList>
            <person name="Ferguson B K."/>
        </authorList>
    </citation>
    <scope>NUCLEOTIDE SEQUENCE [LARGE SCALE GENOMIC DNA]</scope>
</reference>
<dbReference type="OrthoDB" id="45313at2759"/>
<keyword evidence="1" id="KW-0472">Membrane</keyword>
<keyword evidence="1" id="KW-0812">Transmembrane</keyword>
<keyword evidence="3" id="KW-1185">Reference proteome</keyword>
<dbReference type="PANTHER" id="PTHR35270">
    <property type="entry name" value="FUSELESS, ISOFORM A"/>
    <property type="match status" value="1"/>
</dbReference>
<proteinExistence type="predicted"/>
<evidence type="ECO:0000313" key="2">
    <source>
        <dbReference type="EMBL" id="CAB0019899.1"/>
    </source>
</evidence>
<feature type="transmembrane region" description="Helical" evidence="1">
    <location>
        <begin position="163"/>
        <end position="185"/>
    </location>
</feature>
<organism evidence="2 3">
    <name type="scientific">Nesidiocoris tenuis</name>
    <dbReference type="NCBI Taxonomy" id="355587"/>
    <lineage>
        <taxon>Eukaryota</taxon>
        <taxon>Metazoa</taxon>
        <taxon>Ecdysozoa</taxon>
        <taxon>Arthropoda</taxon>
        <taxon>Hexapoda</taxon>
        <taxon>Insecta</taxon>
        <taxon>Pterygota</taxon>
        <taxon>Neoptera</taxon>
        <taxon>Paraneoptera</taxon>
        <taxon>Hemiptera</taxon>
        <taxon>Heteroptera</taxon>
        <taxon>Panheteroptera</taxon>
        <taxon>Cimicomorpha</taxon>
        <taxon>Miridae</taxon>
        <taxon>Dicyphina</taxon>
        <taxon>Nesidiocoris</taxon>
    </lineage>
</organism>
<accession>A0A6H5HQN0</accession>